<keyword evidence="9" id="KW-0902">Two-component regulatory system</keyword>
<evidence type="ECO:0000259" key="13">
    <source>
        <dbReference type="PROSITE" id="PS50109"/>
    </source>
</evidence>
<evidence type="ECO:0000256" key="4">
    <source>
        <dbReference type="ARBA" id="ARBA00022475"/>
    </source>
</evidence>
<dbReference type="SMART" id="SM00387">
    <property type="entry name" value="HATPase_c"/>
    <property type="match status" value="1"/>
</dbReference>
<reference evidence="14 15" key="1">
    <citation type="submission" date="2015-09" db="EMBL/GenBank/DDBJ databases">
        <authorList>
            <consortium name="Pathogen Informatics"/>
        </authorList>
    </citation>
    <scope>NUCLEOTIDE SEQUENCE [LARGE SCALE GENOMIC DNA]</scope>
    <source>
        <strain evidence="14 15">2789STDY5834902</strain>
    </source>
</reference>
<dbReference type="InterPro" id="IPR003594">
    <property type="entry name" value="HATPase_dom"/>
</dbReference>
<organism evidence="14 15">
    <name type="scientific">Collinsella aerofaciens</name>
    <dbReference type="NCBI Taxonomy" id="74426"/>
    <lineage>
        <taxon>Bacteria</taxon>
        <taxon>Bacillati</taxon>
        <taxon>Actinomycetota</taxon>
        <taxon>Coriobacteriia</taxon>
        <taxon>Coriobacteriales</taxon>
        <taxon>Coriobacteriaceae</taxon>
        <taxon>Collinsella</taxon>
    </lineage>
</organism>
<dbReference type="Pfam" id="PF02518">
    <property type="entry name" value="HATPase_c"/>
    <property type="match status" value="1"/>
</dbReference>
<feature type="transmembrane region" description="Helical" evidence="12">
    <location>
        <begin position="37"/>
        <end position="58"/>
    </location>
</feature>
<evidence type="ECO:0000256" key="5">
    <source>
        <dbReference type="ARBA" id="ARBA00022679"/>
    </source>
</evidence>
<dbReference type="InterPro" id="IPR004358">
    <property type="entry name" value="Sig_transdc_His_kin-like_C"/>
</dbReference>
<evidence type="ECO:0000256" key="10">
    <source>
        <dbReference type="ARBA" id="ARBA00023136"/>
    </source>
</evidence>
<dbReference type="PANTHER" id="PTHR45453">
    <property type="entry name" value="PHOSPHATE REGULON SENSOR PROTEIN PHOR"/>
    <property type="match status" value="1"/>
</dbReference>
<dbReference type="InterPro" id="IPR005467">
    <property type="entry name" value="His_kinase_dom"/>
</dbReference>
<evidence type="ECO:0000313" key="15">
    <source>
        <dbReference type="Proteomes" id="UP000095454"/>
    </source>
</evidence>
<evidence type="ECO:0000256" key="11">
    <source>
        <dbReference type="ARBA" id="ARBA00039401"/>
    </source>
</evidence>
<protein>
    <recommendedName>
        <fullName evidence="11">Sensor-like histidine kinase SenX3</fullName>
        <ecNumber evidence="3">2.7.13.3</ecNumber>
    </recommendedName>
</protein>
<dbReference type="AlphaFoldDB" id="A0A174JQB9"/>
<comment type="catalytic activity">
    <reaction evidence="1">
        <text>ATP + protein L-histidine = ADP + protein N-phospho-L-histidine.</text>
        <dbReference type="EC" id="2.7.13.3"/>
    </reaction>
</comment>
<keyword evidence="10 12" id="KW-0472">Membrane</keyword>
<sequence length="347" mass="38467">MSFGKFFKDALLPVAVWTCGVLLSCFVLTVAGAPASIVIVAVGVSFIFGVLGIVIEYARRRRFLHQLERAAEELESPAWVQEMVQCPTYAEGELEYEVLRRVGKAACDEVAEGRRQTDDYRDYIESWVHEAKLPLAAAHLILENLDGSEDDLSRVDDLGRELDRVERYIDQALYYARSEVVERDYLIRRCDLKTLVAGAIKANARELIAAHVAPVCENLDFEVFTDEKWLEFILGQLIQNSIKYACEDGAKIVFSGALLDEGLASERIELAVADNGCGVCAADLPRVFEKGFTGDNGRTTKRATGIGLYLVARLCSKMGIDVTAASDPGEGFVVTFAFSTNKFQYFE</sequence>
<evidence type="ECO:0000256" key="6">
    <source>
        <dbReference type="ARBA" id="ARBA00022692"/>
    </source>
</evidence>
<keyword evidence="7 14" id="KW-0418">Kinase</keyword>
<evidence type="ECO:0000256" key="1">
    <source>
        <dbReference type="ARBA" id="ARBA00000085"/>
    </source>
</evidence>
<evidence type="ECO:0000313" key="14">
    <source>
        <dbReference type="EMBL" id="CUP01922.1"/>
    </source>
</evidence>
<name>A0A174JQB9_9ACTN</name>
<dbReference type="RefSeq" id="WP_055251271.1">
    <property type="nucleotide sequence ID" value="NZ_CABIXX010000010.1"/>
</dbReference>
<evidence type="ECO:0000256" key="3">
    <source>
        <dbReference type="ARBA" id="ARBA00012438"/>
    </source>
</evidence>
<dbReference type="PROSITE" id="PS51257">
    <property type="entry name" value="PROKAR_LIPOPROTEIN"/>
    <property type="match status" value="1"/>
</dbReference>
<dbReference type="EMBL" id="CZAQ01000010">
    <property type="protein sequence ID" value="CUP01922.1"/>
    <property type="molecule type" value="Genomic_DNA"/>
</dbReference>
<dbReference type="GO" id="GO:0005886">
    <property type="term" value="C:plasma membrane"/>
    <property type="evidence" value="ECO:0007669"/>
    <property type="project" value="UniProtKB-SubCell"/>
</dbReference>
<dbReference type="SUPFAM" id="SSF55874">
    <property type="entry name" value="ATPase domain of HSP90 chaperone/DNA topoisomerase II/histidine kinase"/>
    <property type="match status" value="1"/>
</dbReference>
<evidence type="ECO:0000256" key="12">
    <source>
        <dbReference type="SAM" id="Phobius"/>
    </source>
</evidence>
<evidence type="ECO:0000256" key="9">
    <source>
        <dbReference type="ARBA" id="ARBA00023012"/>
    </source>
</evidence>
<keyword evidence="8 12" id="KW-1133">Transmembrane helix</keyword>
<evidence type="ECO:0000256" key="7">
    <source>
        <dbReference type="ARBA" id="ARBA00022777"/>
    </source>
</evidence>
<dbReference type="InterPro" id="IPR036890">
    <property type="entry name" value="HATPase_C_sf"/>
</dbReference>
<dbReference type="Gene3D" id="3.30.565.10">
    <property type="entry name" value="Histidine kinase-like ATPase, C-terminal domain"/>
    <property type="match status" value="1"/>
</dbReference>
<dbReference type="GO" id="GO:0000155">
    <property type="term" value="F:phosphorelay sensor kinase activity"/>
    <property type="evidence" value="ECO:0007669"/>
    <property type="project" value="TreeGrafter"/>
</dbReference>
<dbReference type="EC" id="2.7.13.3" evidence="3"/>
<dbReference type="GO" id="GO:0016036">
    <property type="term" value="P:cellular response to phosphate starvation"/>
    <property type="evidence" value="ECO:0007669"/>
    <property type="project" value="TreeGrafter"/>
</dbReference>
<evidence type="ECO:0000256" key="2">
    <source>
        <dbReference type="ARBA" id="ARBA00004651"/>
    </source>
</evidence>
<comment type="subcellular location">
    <subcellularLocation>
        <location evidence="2">Cell membrane</location>
        <topology evidence="2">Multi-pass membrane protein</topology>
    </subcellularLocation>
</comment>
<dbReference type="PRINTS" id="PR00344">
    <property type="entry name" value="BCTRLSENSOR"/>
</dbReference>
<keyword evidence="4" id="KW-1003">Cell membrane</keyword>
<dbReference type="PROSITE" id="PS50109">
    <property type="entry name" value="HIS_KIN"/>
    <property type="match status" value="1"/>
</dbReference>
<keyword evidence="5 14" id="KW-0808">Transferase</keyword>
<keyword evidence="6 12" id="KW-0812">Transmembrane</keyword>
<evidence type="ECO:0000256" key="8">
    <source>
        <dbReference type="ARBA" id="ARBA00022989"/>
    </source>
</evidence>
<feature type="domain" description="Histidine kinase" evidence="13">
    <location>
        <begin position="126"/>
        <end position="342"/>
    </location>
</feature>
<dbReference type="PANTHER" id="PTHR45453:SF2">
    <property type="entry name" value="HISTIDINE KINASE"/>
    <property type="match status" value="1"/>
</dbReference>
<dbReference type="Proteomes" id="UP000095454">
    <property type="component" value="Unassembled WGS sequence"/>
</dbReference>
<proteinExistence type="predicted"/>
<accession>A0A174JQB9</accession>
<feature type="transmembrane region" description="Helical" evidence="12">
    <location>
        <begin position="12"/>
        <end position="31"/>
    </location>
</feature>
<dbReference type="InterPro" id="IPR050351">
    <property type="entry name" value="BphY/WalK/GraS-like"/>
</dbReference>
<dbReference type="GO" id="GO:0004721">
    <property type="term" value="F:phosphoprotein phosphatase activity"/>
    <property type="evidence" value="ECO:0007669"/>
    <property type="project" value="TreeGrafter"/>
</dbReference>
<gene>
    <name evidence="14" type="primary">graS</name>
    <name evidence="14" type="ORF">ERS852514_00820</name>
</gene>